<dbReference type="RefSeq" id="WP_330106920.1">
    <property type="nucleotide sequence ID" value="NZ_JAZDQT010000001.1"/>
</dbReference>
<feature type="transmembrane region" description="Helical" evidence="1">
    <location>
        <begin position="20"/>
        <end position="43"/>
    </location>
</feature>
<accession>A0ABU7I520</accession>
<organism evidence="2 3">
    <name type="scientific">Pedobacter albus</name>
    <dbReference type="NCBI Taxonomy" id="3113905"/>
    <lineage>
        <taxon>Bacteria</taxon>
        <taxon>Pseudomonadati</taxon>
        <taxon>Bacteroidota</taxon>
        <taxon>Sphingobacteriia</taxon>
        <taxon>Sphingobacteriales</taxon>
        <taxon>Sphingobacteriaceae</taxon>
        <taxon>Pedobacter</taxon>
    </lineage>
</organism>
<feature type="transmembrane region" description="Helical" evidence="1">
    <location>
        <begin position="92"/>
        <end position="113"/>
    </location>
</feature>
<keyword evidence="1" id="KW-1133">Transmembrane helix</keyword>
<dbReference type="EMBL" id="JAZDQT010000001">
    <property type="protein sequence ID" value="MEE1944552.1"/>
    <property type="molecule type" value="Genomic_DNA"/>
</dbReference>
<feature type="transmembrane region" description="Helical" evidence="1">
    <location>
        <begin position="63"/>
        <end position="85"/>
    </location>
</feature>
<dbReference type="Pfam" id="PF19851">
    <property type="entry name" value="DUF6326"/>
    <property type="match status" value="1"/>
</dbReference>
<keyword evidence="1" id="KW-0812">Transmembrane</keyword>
<keyword evidence="1" id="KW-0472">Membrane</keyword>
<evidence type="ECO:0000313" key="3">
    <source>
        <dbReference type="Proteomes" id="UP001336835"/>
    </source>
</evidence>
<keyword evidence="3" id="KW-1185">Reference proteome</keyword>
<name>A0ABU7I520_9SPHI</name>
<proteinExistence type="predicted"/>
<evidence type="ECO:0000313" key="2">
    <source>
        <dbReference type="EMBL" id="MEE1944552.1"/>
    </source>
</evidence>
<dbReference type="InterPro" id="IPR046289">
    <property type="entry name" value="DUF6326"/>
</dbReference>
<dbReference type="Proteomes" id="UP001336835">
    <property type="component" value="Unassembled WGS sequence"/>
</dbReference>
<evidence type="ECO:0000256" key="1">
    <source>
        <dbReference type="SAM" id="Phobius"/>
    </source>
</evidence>
<protein>
    <submittedName>
        <fullName evidence="2">DUF6326 family protein</fullName>
    </submittedName>
</protein>
<sequence length="151" mass="17059">MNSNHPKNQQLEHFKVNIKIRLAFLWTAVMFCYVYGDFFSLFVPGRIKNLMDGHSGVGQTTPYALLGFALMMSIPALMIFLSVSLKAKANKIANIVAGLLFSLIMALILATSLDKWMLFYGYLALLEIILTAIIVCLAITWPKQNRNSYEY</sequence>
<reference evidence="2 3" key="1">
    <citation type="submission" date="2024-01" db="EMBL/GenBank/DDBJ databases">
        <title>Pedobacter sp. nov., isolated from fresh soil.</title>
        <authorList>
            <person name="Le N.T.T."/>
        </authorList>
    </citation>
    <scope>NUCLEOTIDE SEQUENCE [LARGE SCALE GENOMIC DNA]</scope>
    <source>
        <strain evidence="2 3">KR3-3</strain>
    </source>
</reference>
<comment type="caution">
    <text evidence="2">The sequence shown here is derived from an EMBL/GenBank/DDBJ whole genome shotgun (WGS) entry which is preliminary data.</text>
</comment>
<feature type="transmembrane region" description="Helical" evidence="1">
    <location>
        <begin position="119"/>
        <end position="141"/>
    </location>
</feature>
<gene>
    <name evidence="2" type="ORF">VRU48_05495</name>
</gene>